<dbReference type="AlphaFoldDB" id="A0A0A8YJA9"/>
<dbReference type="EMBL" id="GBRH01272272">
    <property type="protein sequence ID" value="JAD25623.1"/>
    <property type="molecule type" value="Transcribed_RNA"/>
</dbReference>
<accession>A0A0A8YJA9</accession>
<organism evidence="1">
    <name type="scientific">Arundo donax</name>
    <name type="common">Giant reed</name>
    <name type="synonym">Donax arundinaceus</name>
    <dbReference type="NCBI Taxonomy" id="35708"/>
    <lineage>
        <taxon>Eukaryota</taxon>
        <taxon>Viridiplantae</taxon>
        <taxon>Streptophyta</taxon>
        <taxon>Embryophyta</taxon>
        <taxon>Tracheophyta</taxon>
        <taxon>Spermatophyta</taxon>
        <taxon>Magnoliopsida</taxon>
        <taxon>Liliopsida</taxon>
        <taxon>Poales</taxon>
        <taxon>Poaceae</taxon>
        <taxon>PACMAD clade</taxon>
        <taxon>Arundinoideae</taxon>
        <taxon>Arundineae</taxon>
        <taxon>Arundo</taxon>
    </lineage>
</organism>
<protein>
    <submittedName>
        <fullName evidence="1">Uncharacterized protein</fullName>
    </submittedName>
</protein>
<name>A0A0A8YJA9_ARUDO</name>
<evidence type="ECO:0000313" key="1">
    <source>
        <dbReference type="EMBL" id="JAD25623.1"/>
    </source>
</evidence>
<reference evidence="1" key="2">
    <citation type="journal article" date="2015" name="Data Brief">
        <title>Shoot transcriptome of the giant reed, Arundo donax.</title>
        <authorList>
            <person name="Barrero R.A."/>
            <person name="Guerrero F.D."/>
            <person name="Moolhuijzen P."/>
            <person name="Goolsby J.A."/>
            <person name="Tidwell J."/>
            <person name="Bellgard S.E."/>
            <person name="Bellgard M.I."/>
        </authorList>
    </citation>
    <scope>NUCLEOTIDE SEQUENCE</scope>
    <source>
        <tissue evidence="1">Shoot tissue taken approximately 20 cm above the soil surface</tissue>
    </source>
</reference>
<proteinExistence type="predicted"/>
<sequence length="81" mass="9855">MEDEDRLMYTARNQDKLRAEYLQGIFDTVEKGLSEGHQIGKRVLLLSESCRYKTLYYTKLSRWYSNMPCIWTSRSFYYIYM</sequence>
<reference evidence="1" key="1">
    <citation type="submission" date="2014-09" db="EMBL/GenBank/DDBJ databases">
        <authorList>
            <person name="Magalhaes I.L.F."/>
            <person name="Oliveira U."/>
            <person name="Santos F.R."/>
            <person name="Vidigal T.H.D.A."/>
            <person name="Brescovit A.D."/>
            <person name="Santos A.J."/>
        </authorList>
    </citation>
    <scope>NUCLEOTIDE SEQUENCE</scope>
    <source>
        <tissue evidence="1">Shoot tissue taken approximately 20 cm above the soil surface</tissue>
    </source>
</reference>